<dbReference type="Proteomes" id="UP000219612">
    <property type="component" value="Unassembled WGS sequence"/>
</dbReference>
<evidence type="ECO:0000256" key="3">
    <source>
        <dbReference type="ARBA" id="ARBA00023163"/>
    </source>
</evidence>
<name>A0A285K4A9_9ACTN</name>
<dbReference type="PRINTS" id="PR00455">
    <property type="entry name" value="HTHTETR"/>
</dbReference>
<feature type="DNA-binding region" description="H-T-H motif" evidence="4">
    <location>
        <begin position="34"/>
        <end position="53"/>
    </location>
</feature>
<evidence type="ECO:0000313" key="7">
    <source>
        <dbReference type="Proteomes" id="UP000219612"/>
    </source>
</evidence>
<dbReference type="Gene3D" id="1.10.10.60">
    <property type="entry name" value="Homeodomain-like"/>
    <property type="match status" value="1"/>
</dbReference>
<dbReference type="InterPro" id="IPR050109">
    <property type="entry name" value="HTH-type_TetR-like_transc_reg"/>
</dbReference>
<dbReference type="RefSeq" id="WP_097327679.1">
    <property type="nucleotide sequence ID" value="NZ_OBDY01000031.1"/>
</dbReference>
<dbReference type="SUPFAM" id="SSF48498">
    <property type="entry name" value="Tetracyclin repressor-like, C-terminal domain"/>
    <property type="match status" value="1"/>
</dbReference>
<organism evidence="6 7">
    <name type="scientific">Paractinoplanes atraurantiacus</name>
    <dbReference type="NCBI Taxonomy" id="1036182"/>
    <lineage>
        <taxon>Bacteria</taxon>
        <taxon>Bacillati</taxon>
        <taxon>Actinomycetota</taxon>
        <taxon>Actinomycetes</taxon>
        <taxon>Micromonosporales</taxon>
        <taxon>Micromonosporaceae</taxon>
        <taxon>Paractinoplanes</taxon>
    </lineage>
</organism>
<dbReference type="GO" id="GO:0000976">
    <property type="term" value="F:transcription cis-regulatory region binding"/>
    <property type="evidence" value="ECO:0007669"/>
    <property type="project" value="TreeGrafter"/>
</dbReference>
<dbReference type="Gene3D" id="1.10.357.10">
    <property type="entry name" value="Tetracycline Repressor, domain 2"/>
    <property type="match status" value="1"/>
</dbReference>
<dbReference type="PANTHER" id="PTHR30055">
    <property type="entry name" value="HTH-TYPE TRANSCRIPTIONAL REGULATOR RUTR"/>
    <property type="match status" value="1"/>
</dbReference>
<accession>A0A285K4A9</accession>
<keyword evidence="3" id="KW-0804">Transcription</keyword>
<dbReference type="GO" id="GO:0003700">
    <property type="term" value="F:DNA-binding transcription factor activity"/>
    <property type="evidence" value="ECO:0007669"/>
    <property type="project" value="TreeGrafter"/>
</dbReference>
<dbReference type="Pfam" id="PF00440">
    <property type="entry name" value="TetR_N"/>
    <property type="match status" value="1"/>
</dbReference>
<dbReference type="OrthoDB" id="4427109at2"/>
<evidence type="ECO:0000256" key="4">
    <source>
        <dbReference type="PROSITE-ProRule" id="PRU00335"/>
    </source>
</evidence>
<dbReference type="EMBL" id="OBDY01000031">
    <property type="protein sequence ID" value="SNY67103.1"/>
    <property type="molecule type" value="Genomic_DNA"/>
</dbReference>
<keyword evidence="2 4" id="KW-0238">DNA-binding</keyword>
<evidence type="ECO:0000256" key="2">
    <source>
        <dbReference type="ARBA" id="ARBA00023125"/>
    </source>
</evidence>
<dbReference type="PANTHER" id="PTHR30055:SF151">
    <property type="entry name" value="TRANSCRIPTIONAL REGULATORY PROTEIN"/>
    <property type="match status" value="1"/>
</dbReference>
<sequence length="222" mass="23370">MATRTRNTDDALSAERIVGTAIEMLDEAGEGGLTFRALAARLRTGAGAIYWHVANKDELLSAATAQVLAGAIAAEVAEHAPEEAIRALARGVFDAIDEHPWAGTQLSRVPVQPVMLRIFERLGRQIQALGVPAADQFTWASALLNYILGVAGQNAALARAVAPGTNRPEFLGAIASEWAGLDAAEFPFIRSVAGQLPAHDDRDQFLAGIDLILAGIAAARGQ</sequence>
<feature type="domain" description="HTH tetR-type" evidence="5">
    <location>
        <begin position="11"/>
        <end position="71"/>
    </location>
</feature>
<protein>
    <submittedName>
        <fullName evidence="6">Tetracyclin repressor, C-terminal all-alpha domain</fullName>
    </submittedName>
</protein>
<reference evidence="6 7" key="1">
    <citation type="submission" date="2017-09" db="EMBL/GenBank/DDBJ databases">
        <authorList>
            <person name="Ehlers B."/>
            <person name="Leendertz F.H."/>
        </authorList>
    </citation>
    <scope>NUCLEOTIDE SEQUENCE [LARGE SCALE GENOMIC DNA]</scope>
    <source>
        <strain evidence="6 7">CGMCC 4.6857</strain>
    </source>
</reference>
<dbReference type="SUPFAM" id="SSF46689">
    <property type="entry name" value="Homeodomain-like"/>
    <property type="match status" value="1"/>
</dbReference>
<keyword evidence="7" id="KW-1185">Reference proteome</keyword>
<dbReference type="AlphaFoldDB" id="A0A285K4A9"/>
<dbReference type="GO" id="GO:0045892">
    <property type="term" value="P:negative regulation of DNA-templated transcription"/>
    <property type="evidence" value="ECO:0007669"/>
    <property type="project" value="InterPro"/>
</dbReference>
<proteinExistence type="predicted"/>
<dbReference type="InterPro" id="IPR004111">
    <property type="entry name" value="Repressor_TetR_C"/>
</dbReference>
<dbReference type="InterPro" id="IPR036271">
    <property type="entry name" value="Tet_transcr_reg_TetR-rel_C_sf"/>
</dbReference>
<evidence type="ECO:0000313" key="6">
    <source>
        <dbReference type="EMBL" id="SNY67103.1"/>
    </source>
</evidence>
<dbReference type="InterPro" id="IPR009057">
    <property type="entry name" value="Homeodomain-like_sf"/>
</dbReference>
<dbReference type="Pfam" id="PF02909">
    <property type="entry name" value="TetR_C_1"/>
    <property type="match status" value="1"/>
</dbReference>
<evidence type="ECO:0000256" key="1">
    <source>
        <dbReference type="ARBA" id="ARBA00023015"/>
    </source>
</evidence>
<dbReference type="InterPro" id="IPR001647">
    <property type="entry name" value="HTH_TetR"/>
</dbReference>
<evidence type="ECO:0000259" key="5">
    <source>
        <dbReference type="PROSITE" id="PS50977"/>
    </source>
</evidence>
<keyword evidence="1" id="KW-0805">Transcription regulation</keyword>
<dbReference type="PROSITE" id="PS50977">
    <property type="entry name" value="HTH_TETR_2"/>
    <property type="match status" value="1"/>
</dbReference>
<gene>
    <name evidence="6" type="ORF">SAMN05421748_13133</name>
</gene>